<comment type="subunit">
    <text evidence="10 11">Homooctamer. Dimer of tetramers.</text>
</comment>
<feature type="binding site" evidence="11">
    <location>
        <position position="69"/>
    </location>
    <ligand>
        <name>FMN</name>
        <dbReference type="ChEBI" id="CHEBI:58210"/>
    </ligand>
</feature>
<feature type="binding site" evidence="11">
    <location>
        <begin position="15"/>
        <end position="16"/>
    </location>
    <ligand>
        <name>substrate</name>
    </ligand>
</feature>
<evidence type="ECO:0000256" key="11">
    <source>
        <dbReference type="HAMAP-Rule" id="MF_00354"/>
    </source>
</evidence>
<comment type="subcellular location">
    <subcellularLocation>
        <location evidence="11">Cytoplasm</location>
    </subcellularLocation>
</comment>
<dbReference type="SUPFAM" id="SSF51395">
    <property type="entry name" value="FMN-linked oxidoreductases"/>
    <property type="match status" value="1"/>
</dbReference>
<dbReference type="RefSeq" id="WP_098468056.1">
    <property type="nucleotide sequence ID" value="NZ_PDJD01000001.1"/>
</dbReference>
<dbReference type="GO" id="GO:0070402">
    <property type="term" value="F:NADPH binding"/>
    <property type="evidence" value="ECO:0007669"/>
    <property type="project" value="UniProtKB-UniRule"/>
</dbReference>
<reference evidence="13 14" key="1">
    <citation type="submission" date="2017-10" db="EMBL/GenBank/DDBJ databases">
        <title>Sequencing the genomes of 1000 actinobacteria strains.</title>
        <authorList>
            <person name="Klenk H.-P."/>
        </authorList>
    </citation>
    <scope>NUCLEOTIDE SEQUENCE [LARGE SCALE GENOMIC DNA]</scope>
    <source>
        <strain evidence="13 14">DSM 21801</strain>
    </source>
</reference>
<dbReference type="GO" id="GO:0005737">
    <property type="term" value="C:cytoplasm"/>
    <property type="evidence" value="ECO:0007669"/>
    <property type="project" value="UniProtKB-SubCell"/>
</dbReference>
<sequence length="395" mass="40818">MSENEAQAESPTSQRKDDHIRLALAQHAPERPRDYDHVRFVHHALAGGSSAAVSLASPAFSWSAPLYVTGMTGGTARAHEINRGIGILGRETGIAVACGSMGIVLREPETAASFTVLREENPDGFVMANTNANVTGAQAARIVGIMGADALQVHINAPQEIAMPEGDRDFTAWRDNIAEIVDAVEVPVIVKEVGAGLSRGSIAVLRDLGVGGVDVAGRGGTDFGAIESARRAGGARSYLASWGQSAVSALVDAAGLEGVGPWGRDAAGIGTRGAGAAGVLGSSAPAPVDERVALLASGGVRHPLDVVRALALGADAVGVAGQFLQVLVTEGPSALVDTVQEWLEEIRDLMALLGAPDIRALRRTDVLLSGPVREFAELRGIDAAAYARRSAWSQV</sequence>
<dbReference type="PIRSF" id="PIRSF003314">
    <property type="entry name" value="IPP_isomerase"/>
    <property type="match status" value="1"/>
</dbReference>
<feature type="binding site" evidence="11">
    <location>
        <position position="160"/>
    </location>
    <ligand>
        <name>Mg(2+)</name>
        <dbReference type="ChEBI" id="CHEBI:18420"/>
    </ligand>
</feature>
<comment type="cofactor">
    <cofactor evidence="11">
        <name>Mg(2+)</name>
        <dbReference type="ChEBI" id="CHEBI:18420"/>
    </cofactor>
</comment>
<dbReference type="AlphaFoldDB" id="A0A2A9CXT5"/>
<feature type="binding site" evidence="11">
    <location>
        <begin position="299"/>
        <end position="301"/>
    </location>
    <ligand>
        <name>FMN</name>
        <dbReference type="ChEBI" id="CHEBI:58210"/>
    </ligand>
</feature>
<evidence type="ECO:0000256" key="10">
    <source>
        <dbReference type="ARBA" id="ARBA00025810"/>
    </source>
</evidence>
<feature type="binding site" evidence="11">
    <location>
        <begin position="70"/>
        <end position="72"/>
    </location>
    <ligand>
        <name>FMN</name>
        <dbReference type="ChEBI" id="CHEBI:58210"/>
    </ligand>
</feature>
<keyword evidence="9 11" id="KW-0413">Isomerase</keyword>
<dbReference type="Pfam" id="PF01070">
    <property type="entry name" value="FMN_dh"/>
    <property type="match status" value="1"/>
</dbReference>
<feature type="binding site" evidence="11">
    <location>
        <position position="191"/>
    </location>
    <ligand>
        <name>FMN</name>
        <dbReference type="ChEBI" id="CHEBI:58210"/>
    </ligand>
</feature>
<dbReference type="InterPro" id="IPR011179">
    <property type="entry name" value="IPdP_isomerase"/>
</dbReference>
<evidence type="ECO:0000256" key="5">
    <source>
        <dbReference type="ARBA" id="ARBA00022723"/>
    </source>
</evidence>
<feature type="binding site" evidence="11">
    <location>
        <begin position="320"/>
        <end position="321"/>
    </location>
    <ligand>
        <name>FMN</name>
        <dbReference type="ChEBI" id="CHEBI:58210"/>
    </ligand>
</feature>
<dbReference type="GO" id="GO:0016491">
    <property type="term" value="F:oxidoreductase activity"/>
    <property type="evidence" value="ECO:0007669"/>
    <property type="project" value="InterPro"/>
</dbReference>
<name>A0A2A9CXT5_9MICO</name>
<dbReference type="PANTHER" id="PTHR43665:SF1">
    <property type="entry name" value="ISOPENTENYL-DIPHOSPHATE DELTA-ISOMERASE"/>
    <property type="match status" value="1"/>
</dbReference>
<evidence type="ECO:0000256" key="8">
    <source>
        <dbReference type="ARBA" id="ARBA00023229"/>
    </source>
</evidence>
<evidence type="ECO:0000256" key="4">
    <source>
        <dbReference type="ARBA" id="ARBA00022643"/>
    </source>
</evidence>
<dbReference type="InterPro" id="IPR013785">
    <property type="entry name" value="Aldolase_TIM"/>
</dbReference>
<dbReference type="InterPro" id="IPR000262">
    <property type="entry name" value="FMN-dep_DH"/>
</dbReference>
<feature type="domain" description="FMN-dependent dehydrogenase" evidence="12">
    <location>
        <begin position="287"/>
        <end position="364"/>
    </location>
</feature>
<evidence type="ECO:0000313" key="14">
    <source>
        <dbReference type="Proteomes" id="UP000224915"/>
    </source>
</evidence>
<dbReference type="HAMAP" id="MF_00354">
    <property type="entry name" value="Idi_2"/>
    <property type="match status" value="1"/>
</dbReference>
<proteinExistence type="inferred from homology"/>
<comment type="catalytic activity">
    <reaction evidence="11">
        <text>isopentenyl diphosphate = dimethylallyl diphosphate</text>
        <dbReference type="Rhea" id="RHEA:23284"/>
        <dbReference type="ChEBI" id="CHEBI:57623"/>
        <dbReference type="ChEBI" id="CHEBI:128769"/>
        <dbReference type="EC" id="5.3.3.2"/>
    </reaction>
</comment>
<dbReference type="PANTHER" id="PTHR43665">
    <property type="entry name" value="ISOPENTENYL-DIPHOSPHATE DELTA-ISOMERASE"/>
    <property type="match status" value="1"/>
</dbReference>
<organism evidence="13 14">
    <name type="scientific">Serinibacter salmoneus</name>
    <dbReference type="NCBI Taxonomy" id="556530"/>
    <lineage>
        <taxon>Bacteria</taxon>
        <taxon>Bacillati</taxon>
        <taxon>Actinomycetota</taxon>
        <taxon>Actinomycetes</taxon>
        <taxon>Micrococcales</taxon>
        <taxon>Beutenbergiaceae</taxon>
        <taxon>Serinibacter</taxon>
    </lineage>
</organism>
<evidence type="ECO:0000256" key="2">
    <source>
        <dbReference type="ARBA" id="ARBA00022490"/>
    </source>
</evidence>
<dbReference type="GO" id="GO:0008299">
    <property type="term" value="P:isoprenoid biosynthetic process"/>
    <property type="evidence" value="ECO:0007669"/>
    <property type="project" value="UniProtKB-UniRule"/>
</dbReference>
<feature type="binding site" evidence="11">
    <location>
        <position position="129"/>
    </location>
    <ligand>
        <name>FMN</name>
        <dbReference type="ChEBI" id="CHEBI:58210"/>
    </ligand>
</feature>
<gene>
    <name evidence="11" type="primary">fni</name>
    <name evidence="13" type="ORF">ATL40_0369</name>
</gene>
<dbReference type="GO" id="GO:0000287">
    <property type="term" value="F:magnesium ion binding"/>
    <property type="evidence" value="ECO:0007669"/>
    <property type="project" value="UniProtKB-UniRule"/>
</dbReference>
<evidence type="ECO:0000259" key="12">
    <source>
        <dbReference type="Pfam" id="PF01070"/>
    </source>
</evidence>
<dbReference type="GO" id="GO:0004452">
    <property type="term" value="F:isopentenyl-diphosphate delta-isomerase activity"/>
    <property type="evidence" value="ECO:0007669"/>
    <property type="project" value="UniProtKB-UniRule"/>
</dbReference>
<keyword evidence="5 11" id="KW-0479">Metal-binding</keyword>
<dbReference type="Proteomes" id="UP000224915">
    <property type="component" value="Unassembled WGS sequence"/>
</dbReference>
<evidence type="ECO:0000256" key="1">
    <source>
        <dbReference type="ARBA" id="ARBA00001917"/>
    </source>
</evidence>
<feature type="binding site" evidence="11">
    <location>
        <position position="100"/>
    </location>
    <ligand>
        <name>FMN</name>
        <dbReference type="ChEBI" id="CHEBI:58210"/>
    </ligand>
</feature>
<feature type="binding site" evidence="11">
    <location>
        <position position="221"/>
    </location>
    <ligand>
        <name>FMN</name>
        <dbReference type="ChEBI" id="CHEBI:58210"/>
    </ligand>
</feature>
<evidence type="ECO:0000256" key="3">
    <source>
        <dbReference type="ARBA" id="ARBA00022630"/>
    </source>
</evidence>
<evidence type="ECO:0000313" key="13">
    <source>
        <dbReference type="EMBL" id="PFG18825.1"/>
    </source>
</evidence>
<comment type="cofactor">
    <cofactor evidence="1 11">
        <name>FMN</name>
        <dbReference type="ChEBI" id="CHEBI:58210"/>
    </cofactor>
</comment>
<dbReference type="EMBL" id="PDJD01000001">
    <property type="protein sequence ID" value="PFG18825.1"/>
    <property type="molecule type" value="Genomic_DNA"/>
</dbReference>
<feature type="binding site" evidence="11">
    <location>
        <position position="159"/>
    </location>
    <ligand>
        <name>substrate</name>
    </ligand>
</feature>
<comment type="similarity">
    <text evidence="11">Belongs to the IPP isomerase type 2 family.</text>
</comment>
<keyword evidence="6 11" id="KW-0460">Magnesium</keyword>
<comment type="cofactor">
    <cofactor evidence="11">
        <name>NADPH</name>
        <dbReference type="ChEBI" id="CHEBI:57783"/>
    </cofactor>
</comment>
<protein>
    <recommendedName>
        <fullName evidence="11">Isopentenyl-diphosphate delta-isomerase</fullName>
        <shortName evidence="11">IPP isomerase</shortName>
        <ecNumber evidence="11">5.3.3.2</ecNumber>
    </recommendedName>
    <alternativeName>
        <fullName evidence="11">Isopentenyl diphosphate:dimethylallyl diphosphate isomerase</fullName>
    </alternativeName>
    <alternativeName>
        <fullName evidence="11">Isopentenyl pyrophosphate isomerase</fullName>
    </alternativeName>
    <alternativeName>
        <fullName evidence="11">Type 2 isopentenyl diphosphate isomerase</fullName>
        <shortName evidence="11">IDI-2</shortName>
    </alternativeName>
</protein>
<accession>A0A2A9CXT5</accession>
<dbReference type="OrthoDB" id="9795032at2"/>
<dbReference type="EC" id="5.3.3.2" evidence="11"/>
<keyword evidence="14" id="KW-1185">Reference proteome</keyword>
<comment type="caution">
    <text evidence="11">Lacks conserved residue(s) required for the propagation of feature annotation.</text>
</comment>
<keyword evidence="4 11" id="KW-0288">FMN</keyword>
<keyword evidence="3 11" id="KW-0285">Flavoprotein</keyword>
<evidence type="ECO:0000256" key="6">
    <source>
        <dbReference type="ARBA" id="ARBA00022842"/>
    </source>
</evidence>
<comment type="function">
    <text evidence="11">Involved in the biosynthesis of isoprenoids. Catalyzes the 1,3-allylic rearrangement of the homoallylic substrate isopentenyl (IPP) to its allylic isomer, dimethylallyl diphosphate (DMAPP).</text>
</comment>
<keyword evidence="2 11" id="KW-0963">Cytoplasm</keyword>
<evidence type="ECO:0000256" key="9">
    <source>
        <dbReference type="ARBA" id="ARBA00023235"/>
    </source>
</evidence>
<dbReference type="GO" id="GO:0010181">
    <property type="term" value="F:FMN binding"/>
    <property type="evidence" value="ECO:0007669"/>
    <property type="project" value="UniProtKB-UniRule"/>
</dbReference>
<dbReference type="Gene3D" id="3.20.20.70">
    <property type="entry name" value="Aldolase class I"/>
    <property type="match status" value="1"/>
</dbReference>
<keyword evidence="8 11" id="KW-0414">Isoprene biosynthesis</keyword>
<evidence type="ECO:0000256" key="7">
    <source>
        <dbReference type="ARBA" id="ARBA00022857"/>
    </source>
</evidence>
<keyword evidence="7 11" id="KW-0521">NADP</keyword>
<comment type="caution">
    <text evidence="13">The sequence shown here is derived from an EMBL/GenBank/DDBJ whole genome shotgun (WGS) entry which is preliminary data.</text>
</comment>